<comment type="caution">
    <text evidence="6">The sequence shown here is derived from an EMBL/GenBank/DDBJ whole genome shotgun (WGS) entry which is preliminary data.</text>
</comment>
<dbReference type="CDD" id="cd00038">
    <property type="entry name" value="CAP_ED"/>
    <property type="match status" value="1"/>
</dbReference>
<dbReference type="PANTHER" id="PTHR24567">
    <property type="entry name" value="CRP FAMILY TRANSCRIPTIONAL REGULATORY PROTEIN"/>
    <property type="match status" value="1"/>
</dbReference>
<name>A0ABV8T3H7_9GAMM</name>
<evidence type="ECO:0000256" key="3">
    <source>
        <dbReference type="ARBA" id="ARBA00023163"/>
    </source>
</evidence>
<dbReference type="PROSITE" id="PS50042">
    <property type="entry name" value="CNMP_BINDING_3"/>
    <property type="match status" value="1"/>
</dbReference>
<keyword evidence="1" id="KW-0805">Transcription regulation</keyword>
<dbReference type="SMART" id="SM00419">
    <property type="entry name" value="HTH_CRP"/>
    <property type="match status" value="1"/>
</dbReference>
<dbReference type="SUPFAM" id="SSF46785">
    <property type="entry name" value="Winged helix' DNA-binding domain"/>
    <property type="match status" value="1"/>
</dbReference>
<dbReference type="Proteomes" id="UP001595904">
    <property type="component" value="Unassembled WGS sequence"/>
</dbReference>
<keyword evidence="3" id="KW-0804">Transcription</keyword>
<dbReference type="InterPro" id="IPR000595">
    <property type="entry name" value="cNMP-bd_dom"/>
</dbReference>
<dbReference type="InterPro" id="IPR036388">
    <property type="entry name" value="WH-like_DNA-bd_sf"/>
</dbReference>
<evidence type="ECO:0000256" key="2">
    <source>
        <dbReference type="ARBA" id="ARBA00023125"/>
    </source>
</evidence>
<evidence type="ECO:0000313" key="6">
    <source>
        <dbReference type="EMBL" id="MFC4313900.1"/>
    </source>
</evidence>
<evidence type="ECO:0000313" key="7">
    <source>
        <dbReference type="Proteomes" id="UP001595904"/>
    </source>
</evidence>
<dbReference type="Pfam" id="PF13545">
    <property type="entry name" value="HTH_Crp_2"/>
    <property type="match status" value="1"/>
</dbReference>
<dbReference type="InterPro" id="IPR018490">
    <property type="entry name" value="cNMP-bd_dom_sf"/>
</dbReference>
<feature type="domain" description="HTH crp-type" evidence="5">
    <location>
        <begin position="164"/>
        <end position="237"/>
    </location>
</feature>
<accession>A0ABV8T3H7</accession>
<organism evidence="6 7">
    <name type="scientific">Steroidobacter flavus</name>
    <dbReference type="NCBI Taxonomy" id="1842136"/>
    <lineage>
        <taxon>Bacteria</taxon>
        <taxon>Pseudomonadati</taxon>
        <taxon>Pseudomonadota</taxon>
        <taxon>Gammaproteobacteria</taxon>
        <taxon>Steroidobacterales</taxon>
        <taxon>Steroidobacteraceae</taxon>
        <taxon>Steroidobacter</taxon>
    </lineage>
</organism>
<dbReference type="RefSeq" id="WP_380604639.1">
    <property type="nucleotide sequence ID" value="NZ_JBHSDU010000015.1"/>
</dbReference>
<dbReference type="Gene3D" id="1.10.10.10">
    <property type="entry name" value="Winged helix-like DNA-binding domain superfamily/Winged helix DNA-binding domain"/>
    <property type="match status" value="1"/>
</dbReference>
<dbReference type="PRINTS" id="PR00034">
    <property type="entry name" value="HTHCRP"/>
</dbReference>
<reference evidence="7" key="1">
    <citation type="journal article" date="2019" name="Int. J. Syst. Evol. Microbiol.">
        <title>The Global Catalogue of Microorganisms (GCM) 10K type strain sequencing project: providing services to taxonomists for standard genome sequencing and annotation.</title>
        <authorList>
            <consortium name="The Broad Institute Genomics Platform"/>
            <consortium name="The Broad Institute Genome Sequencing Center for Infectious Disease"/>
            <person name="Wu L."/>
            <person name="Ma J."/>
        </authorList>
    </citation>
    <scope>NUCLEOTIDE SEQUENCE [LARGE SCALE GENOMIC DNA]</scope>
    <source>
        <strain evidence="7">CGMCC 1.10759</strain>
    </source>
</reference>
<dbReference type="PROSITE" id="PS51063">
    <property type="entry name" value="HTH_CRP_2"/>
    <property type="match status" value="1"/>
</dbReference>
<evidence type="ECO:0000259" key="4">
    <source>
        <dbReference type="PROSITE" id="PS50042"/>
    </source>
</evidence>
<proteinExistence type="predicted"/>
<feature type="domain" description="Cyclic nucleotide-binding" evidence="4">
    <location>
        <begin position="54"/>
        <end position="108"/>
    </location>
</feature>
<evidence type="ECO:0000256" key="1">
    <source>
        <dbReference type="ARBA" id="ARBA00023015"/>
    </source>
</evidence>
<dbReference type="Gene3D" id="2.60.120.10">
    <property type="entry name" value="Jelly Rolls"/>
    <property type="match status" value="1"/>
</dbReference>
<gene>
    <name evidence="6" type="ORF">ACFPN2_32800</name>
</gene>
<sequence length="240" mass="26386">MSNHYENDMRDEDTCDGSTAGPIRCSSCDLNEVCRLYGLIALEGRNRKPMGTLRTIRPGAHLYRAGAPAGHLYAVRQGLLKVVNVTAEGDEQLRSVAVPGEVLGLEAFSSGAYATDAVALQPVVCCELPLPLLEEQGLRVRELAAALIRLLSRATTPTINHARGSIRTRIVDFLLDLSTRLKQRGYDGREFTLGLSRQEIANLLDARIETVSRMMQRLHRERAIQVRGNSVTLLGLTHAD</sequence>
<dbReference type="EMBL" id="JBHSDU010000015">
    <property type="protein sequence ID" value="MFC4313900.1"/>
    <property type="molecule type" value="Genomic_DNA"/>
</dbReference>
<dbReference type="SUPFAM" id="SSF51206">
    <property type="entry name" value="cAMP-binding domain-like"/>
    <property type="match status" value="1"/>
</dbReference>
<evidence type="ECO:0000259" key="5">
    <source>
        <dbReference type="PROSITE" id="PS51063"/>
    </source>
</evidence>
<keyword evidence="2" id="KW-0238">DNA-binding</keyword>
<dbReference type="InterPro" id="IPR012318">
    <property type="entry name" value="HTH_CRP"/>
</dbReference>
<dbReference type="InterPro" id="IPR036390">
    <property type="entry name" value="WH_DNA-bd_sf"/>
</dbReference>
<keyword evidence="7" id="KW-1185">Reference proteome</keyword>
<protein>
    <submittedName>
        <fullName evidence="6">Crp/Fnr family transcriptional regulator</fullName>
    </submittedName>
</protein>
<dbReference type="InterPro" id="IPR050397">
    <property type="entry name" value="Env_Response_Regulators"/>
</dbReference>
<dbReference type="PANTHER" id="PTHR24567:SF75">
    <property type="entry name" value="FUMARATE AND NITRATE REDUCTION REGULATORY PROTEIN"/>
    <property type="match status" value="1"/>
</dbReference>
<dbReference type="Pfam" id="PF00027">
    <property type="entry name" value="cNMP_binding"/>
    <property type="match status" value="1"/>
</dbReference>
<dbReference type="InterPro" id="IPR014710">
    <property type="entry name" value="RmlC-like_jellyroll"/>
</dbReference>
<dbReference type="SMART" id="SM00100">
    <property type="entry name" value="cNMP"/>
    <property type="match status" value="1"/>
</dbReference>